<evidence type="ECO:0000313" key="4">
    <source>
        <dbReference type="Proteomes" id="UP000019812"/>
    </source>
</evidence>
<proteinExistence type="predicted"/>
<comment type="caution">
    <text evidence="3">The sequence shown here is derived from an EMBL/GenBank/DDBJ whole genome shotgun (WGS) entry which is preliminary data.</text>
</comment>
<evidence type="ECO:0000256" key="1">
    <source>
        <dbReference type="SAM" id="Phobius"/>
    </source>
</evidence>
<dbReference type="Proteomes" id="UP000019812">
    <property type="component" value="Unassembled WGS sequence"/>
</dbReference>
<dbReference type="AlphaFoldDB" id="A0A084XXS6"/>
<evidence type="ECO:0000256" key="2">
    <source>
        <dbReference type="SAM" id="SignalP"/>
    </source>
</evidence>
<dbReference type="RefSeq" id="WP_273703758.1">
    <property type="nucleotide sequence ID" value="NZ_JDSS02000031.1"/>
</dbReference>
<evidence type="ECO:0000313" key="3">
    <source>
        <dbReference type="EMBL" id="KFB67270.1"/>
    </source>
</evidence>
<keyword evidence="1" id="KW-0472">Membrane</keyword>
<reference evidence="3 4" key="1">
    <citation type="submission" date="2014-07" db="EMBL/GenBank/DDBJ databases">
        <title>Expanding our view of genomic diversity in Candidatus Accumulibacter clades.</title>
        <authorList>
            <person name="Skennerton C.T."/>
            <person name="Barr J.J."/>
            <person name="Slater F.R."/>
            <person name="Bond P.L."/>
            <person name="Tyson G.W."/>
        </authorList>
    </citation>
    <scope>NUCLEOTIDE SEQUENCE [LARGE SCALE GENOMIC DNA]</scope>
    <source>
        <strain evidence="4">SK-01</strain>
    </source>
</reference>
<feature type="signal peptide" evidence="2">
    <location>
        <begin position="1"/>
        <end position="21"/>
    </location>
</feature>
<sequence>MKHVKKFFLVTLVAFSLPVWAGGDSSDGHSHGAPVPLPVSQGVTPRATAATEEFEVVASLEGKKLVVHVDRFASNEPVIQARVEIEGAGLKGVASETTPGTYVLDVATPLPPAKHPLTISVEAGDSVDLLTATLDTSASATNEVHAHGRSEWVVWGISGALLLVTGILFAARRHKRAKKGFDDAQDRIA</sequence>
<dbReference type="EMBL" id="JDSS02000031">
    <property type="protein sequence ID" value="KFB67270.1"/>
    <property type="molecule type" value="Genomic_DNA"/>
</dbReference>
<organism evidence="3 4">
    <name type="scientific">Candidatus Accumulibacter vicinus</name>
    <dbReference type="NCBI Taxonomy" id="2954382"/>
    <lineage>
        <taxon>Bacteria</taxon>
        <taxon>Pseudomonadati</taxon>
        <taxon>Pseudomonadota</taxon>
        <taxon>Betaproteobacteria</taxon>
        <taxon>Candidatus Accumulibacter</taxon>
    </lineage>
</organism>
<gene>
    <name evidence="3" type="ORF">CAPSK01_003388</name>
</gene>
<keyword evidence="2" id="KW-0732">Signal</keyword>
<protein>
    <submittedName>
        <fullName evidence="3">Uncharacterized protein</fullName>
    </submittedName>
</protein>
<dbReference type="STRING" id="1457154.CAPSK01_003388"/>
<feature type="transmembrane region" description="Helical" evidence="1">
    <location>
        <begin position="152"/>
        <end position="171"/>
    </location>
</feature>
<accession>A0A084XXS6</accession>
<keyword evidence="1" id="KW-0812">Transmembrane</keyword>
<name>A0A084XXS6_9PROT</name>
<feature type="chain" id="PRO_5001785447" evidence="2">
    <location>
        <begin position="22"/>
        <end position="189"/>
    </location>
</feature>
<keyword evidence="1" id="KW-1133">Transmembrane helix</keyword>